<keyword evidence="2" id="KW-1185">Reference proteome</keyword>
<name>A0A0X3VCY0_9ACTN</name>
<dbReference type="AlphaFoldDB" id="A0A0X3VCY0"/>
<reference evidence="1 2" key="1">
    <citation type="submission" date="2015-10" db="EMBL/GenBank/DDBJ databases">
        <authorList>
            <person name="Gilbert D.G."/>
        </authorList>
    </citation>
    <scope>NUCLEOTIDE SEQUENCE [LARGE SCALE GENOMIC DNA]</scope>
    <source>
        <strain evidence="1 2">NRRL B-16712</strain>
    </source>
</reference>
<protein>
    <recommendedName>
        <fullName evidence="3">Antitoxin</fullName>
    </recommendedName>
</protein>
<evidence type="ECO:0000313" key="1">
    <source>
        <dbReference type="EMBL" id="KUL42464.1"/>
    </source>
</evidence>
<sequence length="77" mass="8536">MGVSVEAKTEIVRIDINDETLIEAAKILGTKSAAETVLAALREVVDMQRRVEAFDNLAKMAAEGDFDVLLDKRNYRP</sequence>
<comment type="caution">
    <text evidence="1">The sequence shown here is derived from an EMBL/GenBank/DDBJ whole genome shotgun (WGS) entry which is preliminary data.</text>
</comment>
<proteinExistence type="predicted"/>
<dbReference type="Proteomes" id="UP000053244">
    <property type="component" value="Unassembled WGS sequence"/>
</dbReference>
<organism evidence="1 2">
    <name type="scientific">Actinoplanes awajinensis subsp. mycoplanecinus</name>
    <dbReference type="NCBI Taxonomy" id="135947"/>
    <lineage>
        <taxon>Bacteria</taxon>
        <taxon>Bacillati</taxon>
        <taxon>Actinomycetota</taxon>
        <taxon>Actinomycetes</taxon>
        <taxon>Micromonosporales</taxon>
        <taxon>Micromonosporaceae</taxon>
        <taxon>Actinoplanes</taxon>
    </lineage>
</organism>
<accession>A0A0X3VCY0</accession>
<dbReference type="EMBL" id="LLZH01000001">
    <property type="protein sequence ID" value="KUL42464.1"/>
    <property type="molecule type" value="Genomic_DNA"/>
</dbReference>
<dbReference type="OrthoDB" id="4563074at2"/>
<gene>
    <name evidence="1" type="ORF">ADL15_00905</name>
</gene>
<evidence type="ECO:0000313" key="2">
    <source>
        <dbReference type="Proteomes" id="UP000053244"/>
    </source>
</evidence>
<evidence type="ECO:0008006" key="3">
    <source>
        <dbReference type="Google" id="ProtNLM"/>
    </source>
</evidence>